<evidence type="ECO:0000256" key="2">
    <source>
        <dbReference type="ARBA" id="ARBA00023125"/>
    </source>
</evidence>
<dbReference type="GO" id="GO:0003677">
    <property type="term" value="F:DNA binding"/>
    <property type="evidence" value="ECO:0007669"/>
    <property type="project" value="UniProtKB-KW"/>
</dbReference>
<name>A0A7I9WGT8_9MYCO</name>
<dbReference type="SUPFAM" id="SSF55781">
    <property type="entry name" value="GAF domain-like"/>
    <property type="match status" value="1"/>
</dbReference>
<feature type="domain" description="HTH iclR-type" evidence="4">
    <location>
        <begin position="1"/>
        <end position="60"/>
    </location>
</feature>
<dbReference type="CDD" id="cd00090">
    <property type="entry name" value="HTH_ARSR"/>
    <property type="match status" value="1"/>
</dbReference>
<reference evidence="6 7" key="1">
    <citation type="journal article" date="2019" name="Emerg. Microbes Infect.">
        <title>Comprehensive subspecies identification of 175 nontuberculous mycobacteria species based on 7547 genomic profiles.</title>
        <authorList>
            <person name="Matsumoto Y."/>
            <person name="Kinjo T."/>
            <person name="Motooka D."/>
            <person name="Nabeya D."/>
            <person name="Jung N."/>
            <person name="Uechi K."/>
            <person name="Horii T."/>
            <person name="Iida T."/>
            <person name="Fujita J."/>
            <person name="Nakamura S."/>
        </authorList>
    </citation>
    <scope>NUCLEOTIDE SEQUENCE [LARGE SCALE GENOMIC DNA]</scope>
    <source>
        <strain evidence="6 7">JCM 13392</strain>
    </source>
</reference>
<evidence type="ECO:0000259" key="5">
    <source>
        <dbReference type="PROSITE" id="PS51078"/>
    </source>
</evidence>
<dbReference type="SMART" id="SM00346">
    <property type="entry name" value="HTH_ICLR"/>
    <property type="match status" value="1"/>
</dbReference>
<accession>A0A7I9WGT8</accession>
<feature type="domain" description="IclR-ED" evidence="5">
    <location>
        <begin position="61"/>
        <end position="242"/>
    </location>
</feature>
<gene>
    <name evidence="6" type="ORF">MMUR_06640</name>
</gene>
<comment type="caution">
    <text evidence="6">The sequence shown here is derived from an EMBL/GenBank/DDBJ whole genome shotgun (WGS) entry which is preliminary data.</text>
</comment>
<dbReference type="PROSITE" id="PS51078">
    <property type="entry name" value="ICLR_ED"/>
    <property type="match status" value="1"/>
</dbReference>
<keyword evidence="7" id="KW-1185">Reference proteome</keyword>
<evidence type="ECO:0000313" key="7">
    <source>
        <dbReference type="Proteomes" id="UP000465241"/>
    </source>
</evidence>
<protein>
    <submittedName>
        <fullName evidence="6">IclR family transcriptional regulator</fullName>
    </submittedName>
</protein>
<dbReference type="PROSITE" id="PS51077">
    <property type="entry name" value="HTH_ICLR"/>
    <property type="match status" value="1"/>
</dbReference>
<dbReference type="EMBL" id="BLKT01000003">
    <property type="protein sequence ID" value="GFG56528.1"/>
    <property type="molecule type" value="Genomic_DNA"/>
</dbReference>
<keyword evidence="1" id="KW-0805">Transcription regulation</keyword>
<dbReference type="InterPro" id="IPR036388">
    <property type="entry name" value="WH-like_DNA-bd_sf"/>
</dbReference>
<dbReference type="PANTHER" id="PTHR30136:SF24">
    <property type="entry name" value="HTH-TYPE TRANSCRIPTIONAL REPRESSOR ALLR"/>
    <property type="match status" value="1"/>
</dbReference>
<keyword evidence="3" id="KW-0804">Transcription</keyword>
<dbReference type="InterPro" id="IPR014757">
    <property type="entry name" value="Tscrpt_reg_IclR_C"/>
</dbReference>
<dbReference type="InterPro" id="IPR050707">
    <property type="entry name" value="HTH_MetabolicPath_Reg"/>
</dbReference>
<sequence length="242" mass="26530">MRGLRVLEAMADQERPIGVGELARHLDLPKSTVQRLLRTLEQEGWAQTAASPTTRWELSPRLLALARRGPTDLREIAAPHLTSLGARTGEAIHFMVPDRDIQLVLIERVNSIHPVQSVQVIGASTPFHASAGGKAVMARLPAAELQAMLARPLEKVMPNTSVDPQQLMHQILDVRERGYAVNISENREHVCAVGAAVVNKAGRPVAAVVISMPDIRFQADRLPEWGAWVRDTAQAISDEISH</sequence>
<dbReference type="InterPro" id="IPR005471">
    <property type="entry name" value="Tscrpt_reg_IclR_N"/>
</dbReference>
<dbReference type="Proteomes" id="UP000465241">
    <property type="component" value="Unassembled WGS sequence"/>
</dbReference>
<dbReference type="Gene3D" id="3.30.450.40">
    <property type="match status" value="1"/>
</dbReference>
<dbReference type="InterPro" id="IPR011991">
    <property type="entry name" value="ArsR-like_HTH"/>
</dbReference>
<organism evidence="6 7">
    <name type="scientific">Mycolicibacterium murale</name>
    <dbReference type="NCBI Taxonomy" id="182220"/>
    <lineage>
        <taxon>Bacteria</taxon>
        <taxon>Bacillati</taxon>
        <taxon>Actinomycetota</taxon>
        <taxon>Actinomycetes</taxon>
        <taxon>Mycobacteriales</taxon>
        <taxon>Mycobacteriaceae</taxon>
        <taxon>Mycolicibacterium</taxon>
    </lineage>
</organism>
<evidence type="ECO:0000256" key="3">
    <source>
        <dbReference type="ARBA" id="ARBA00023163"/>
    </source>
</evidence>
<dbReference type="AlphaFoldDB" id="A0A7I9WGT8"/>
<dbReference type="Pfam" id="PF09339">
    <property type="entry name" value="HTH_IclR"/>
    <property type="match status" value="1"/>
</dbReference>
<dbReference type="InterPro" id="IPR029016">
    <property type="entry name" value="GAF-like_dom_sf"/>
</dbReference>
<evidence type="ECO:0000313" key="6">
    <source>
        <dbReference type="EMBL" id="GFG56528.1"/>
    </source>
</evidence>
<evidence type="ECO:0000259" key="4">
    <source>
        <dbReference type="PROSITE" id="PS51077"/>
    </source>
</evidence>
<proteinExistence type="predicted"/>
<keyword evidence="2" id="KW-0238">DNA-binding</keyword>
<dbReference type="Gene3D" id="1.10.10.10">
    <property type="entry name" value="Winged helix-like DNA-binding domain superfamily/Winged helix DNA-binding domain"/>
    <property type="match status" value="1"/>
</dbReference>
<dbReference type="Pfam" id="PF01614">
    <property type="entry name" value="IclR_C"/>
    <property type="match status" value="1"/>
</dbReference>
<dbReference type="InterPro" id="IPR036390">
    <property type="entry name" value="WH_DNA-bd_sf"/>
</dbReference>
<dbReference type="SUPFAM" id="SSF46785">
    <property type="entry name" value="Winged helix' DNA-binding domain"/>
    <property type="match status" value="1"/>
</dbReference>
<dbReference type="PANTHER" id="PTHR30136">
    <property type="entry name" value="HELIX-TURN-HELIX TRANSCRIPTIONAL REGULATOR, ICLR FAMILY"/>
    <property type="match status" value="1"/>
</dbReference>
<evidence type="ECO:0000256" key="1">
    <source>
        <dbReference type="ARBA" id="ARBA00023015"/>
    </source>
</evidence>
<dbReference type="GO" id="GO:0045892">
    <property type="term" value="P:negative regulation of DNA-templated transcription"/>
    <property type="evidence" value="ECO:0007669"/>
    <property type="project" value="TreeGrafter"/>
</dbReference>
<dbReference type="GO" id="GO:0003700">
    <property type="term" value="F:DNA-binding transcription factor activity"/>
    <property type="evidence" value="ECO:0007669"/>
    <property type="project" value="TreeGrafter"/>
</dbReference>